<feature type="domain" description="Transposase IS204/IS1001/IS1096/IS1165 zinc-finger" evidence="1">
    <location>
        <begin position="44"/>
        <end position="93"/>
    </location>
</feature>
<protein>
    <recommendedName>
        <fullName evidence="1">Transposase IS204/IS1001/IS1096/IS1165 zinc-finger domain-containing protein</fullName>
    </recommendedName>
</protein>
<sequence>MKNFILSFLQIKENNIDFIQITVEEVSHKGIKSLFITAKLTYNPTHCPDCGCINADYSIVNNGTRASRITLPHISGLPAFLKLSKQRYLCKDCGHSFTAETQVVEKHCHIL</sequence>
<evidence type="ECO:0000313" key="2">
    <source>
        <dbReference type="EMBL" id="CDZ99666.1"/>
    </source>
</evidence>
<proteinExistence type="predicted"/>
<dbReference type="RefSeq" id="WP_231856244.1">
    <property type="nucleotide sequence ID" value="NZ_CCSE01000001.1"/>
</dbReference>
<reference evidence="2 3" key="1">
    <citation type="submission" date="2014-07" db="EMBL/GenBank/DDBJ databases">
        <authorList>
            <person name="Urmite Genomes Urmite Genomes"/>
        </authorList>
    </citation>
    <scope>NUCLEOTIDE SEQUENCE [LARGE SCALE GENOMIC DNA]</scope>
    <source>
        <strain evidence="2 3">13MG44_air</strain>
    </source>
</reference>
<dbReference type="HOGENOM" id="CLU_041900_13_2_9"/>
<dbReference type="InterPro" id="IPR047951">
    <property type="entry name" value="Transpos_ISL3"/>
</dbReference>
<gene>
    <name evidence="2" type="ORF">BN1048_00591</name>
</gene>
<evidence type="ECO:0000313" key="3">
    <source>
        <dbReference type="Proteomes" id="UP000044136"/>
    </source>
</evidence>
<accession>A0A078M4U4</accession>
<dbReference type="Pfam" id="PF14690">
    <property type="entry name" value="Zn_ribbon_ISL3"/>
    <property type="match status" value="1"/>
</dbReference>
<dbReference type="InterPro" id="IPR029261">
    <property type="entry name" value="Transposase_Znf"/>
</dbReference>
<dbReference type="eggNOG" id="COG3464">
    <property type="taxonomic scope" value="Bacteria"/>
</dbReference>
<name>A0A078M4U4_9STAP</name>
<dbReference type="PANTHER" id="PTHR33498">
    <property type="entry name" value="TRANSPOSASE FOR INSERTION SEQUENCE ELEMENT IS1557"/>
    <property type="match status" value="1"/>
</dbReference>
<dbReference type="Proteomes" id="UP000044136">
    <property type="component" value="Unassembled WGS sequence"/>
</dbReference>
<organism evidence="2 3">
    <name type="scientific">Jeotgalicoccus saudimassiliensis</name>
    <dbReference type="NCBI Taxonomy" id="1461582"/>
    <lineage>
        <taxon>Bacteria</taxon>
        <taxon>Bacillati</taxon>
        <taxon>Bacillota</taxon>
        <taxon>Bacilli</taxon>
        <taxon>Bacillales</taxon>
        <taxon>Staphylococcaceae</taxon>
        <taxon>Jeotgalicoccus</taxon>
    </lineage>
</organism>
<keyword evidence="3" id="KW-1185">Reference proteome</keyword>
<evidence type="ECO:0000259" key="1">
    <source>
        <dbReference type="Pfam" id="PF14690"/>
    </source>
</evidence>
<dbReference type="EMBL" id="CCSE01000001">
    <property type="protein sequence ID" value="CDZ99666.1"/>
    <property type="molecule type" value="Genomic_DNA"/>
</dbReference>
<dbReference type="PANTHER" id="PTHR33498:SF1">
    <property type="entry name" value="TRANSPOSASE FOR INSERTION SEQUENCE ELEMENT IS1557"/>
    <property type="match status" value="1"/>
</dbReference>
<dbReference type="AlphaFoldDB" id="A0A078M4U4"/>